<organism evidence="2 3">
    <name type="scientific">Orbilia javanica</name>
    <dbReference type="NCBI Taxonomy" id="47235"/>
    <lineage>
        <taxon>Eukaryota</taxon>
        <taxon>Fungi</taxon>
        <taxon>Dikarya</taxon>
        <taxon>Ascomycota</taxon>
        <taxon>Pezizomycotina</taxon>
        <taxon>Orbiliomycetes</taxon>
        <taxon>Orbiliales</taxon>
        <taxon>Orbiliaceae</taxon>
        <taxon>Orbilia</taxon>
    </lineage>
</organism>
<comment type="caution">
    <text evidence="2">The sequence shown here is derived from an EMBL/GenBank/DDBJ whole genome shotgun (WGS) entry which is preliminary data.</text>
</comment>
<protein>
    <submittedName>
        <fullName evidence="2">Uncharacterized protein</fullName>
    </submittedName>
</protein>
<evidence type="ECO:0000313" key="3">
    <source>
        <dbReference type="Proteomes" id="UP001313282"/>
    </source>
</evidence>
<dbReference type="EMBL" id="JAVHNR010000008">
    <property type="protein sequence ID" value="KAK6334696.1"/>
    <property type="molecule type" value="Genomic_DNA"/>
</dbReference>
<keyword evidence="1" id="KW-0732">Signal</keyword>
<proteinExistence type="predicted"/>
<dbReference type="Proteomes" id="UP001313282">
    <property type="component" value="Unassembled WGS sequence"/>
</dbReference>
<dbReference type="AlphaFoldDB" id="A0AAN8MTW0"/>
<feature type="chain" id="PRO_5042988892" evidence="1">
    <location>
        <begin position="17"/>
        <end position="345"/>
    </location>
</feature>
<evidence type="ECO:0000313" key="2">
    <source>
        <dbReference type="EMBL" id="KAK6334696.1"/>
    </source>
</evidence>
<name>A0AAN8MTW0_9PEZI</name>
<reference evidence="2 3" key="1">
    <citation type="submission" date="2019-10" db="EMBL/GenBank/DDBJ databases">
        <authorList>
            <person name="Palmer J.M."/>
        </authorList>
    </citation>
    <scope>NUCLEOTIDE SEQUENCE [LARGE SCALE GENOMIC DNA]</scope>
    <source>
        <strain evidence="2 3">TWF718</strain>
    </source>
</reference>
<gene>
    <name evidence="2" type="ORF">TWF718_010143</name>
</gene>
<sequence>MKYFIALAGLTTAVSAAAVPTVVATCARDNCLRNVIASNLATRYGFNDCVSYLLTTLIPSPTYATNTEYTLQTVLAAPKTITVTENFTTPPPIKKRAIRYIQVDGAEFQEAKKIKRDDPGIEIITNTPPPYIIQSCTDMGTKLATDRYASACFCVGAVRVTSHAAQPTITNVVTSPSPGTSTVSTPTISETAYRLKVSVFSGPAAAIGKALTTTLHAGVTGTLFAAIATDIPASPTLIIYPNGKTTFDGKLVTARKSTTYTDVVFPEVIPDTETLPADRLAVSCKINLDYSVTCKSPSVSGGTEDMTRMFVTGSAGTYSLRLVKIGAPNPDTNFYPIVLKALPPT</sequence>
<accession>A0AAN8MTW0</accession>
<evidence type="ECO:0000256" key="1">
    <source>
        <dbReference type="SAM" id="SignalP"/>
    </source>
</evidence>
<keyword evidence="3" id="KW-1185">Reference proteome</keyword>
<feature type="signal peptide" evidence="1">
    <location>
        <begin position="1"/>
        <end position="16"/>
    </location>
</feature>